<sequence length="64" mass="7518">MQQKLKIELRKKVKTMEDERIEIAESTADKIVELLLNSKTSYSEVETILRVVKFKITNEVIIRP</sequence>
<dbReference type="EMBL" id="JAGGKS010000001">
    <property type="protein sequence ID" value="MBP1924631.1"/>
    <property type="molecule type" value="Genomic_DNA"/>
</dbReference>
<accession>A0ABS4GAB9</accession>
<dbReference type="Proteomes" id="UP001519342">
    <property type="component" value="Unassembled WGS sequence"/>
</dbReference>
<evidence type="ECO:0000313" key="2">
    <source>
        <dbReference type="Proteomes" id="UP001519342"/>
    </source>
</evidence>
<name>A0ABS4GAB9_9FIRM</name>
<proteinExistence type="predicted"/>
<reference evidence="1 2" key="1">
    <citation type="submission" date="2021-03" db="EMBL/GenBank/DDBJ databases">
        <title>Genomic Encyclopedia of Type Strains, Phase IV (KMG-IV): sequencing the most valuable type-strain genomes for metagenomic binning, comparative biology and taxonomic classification.</title>
        <authorList>
            <person name="Goeker M."/>
        </authorList>
    </citation>
    <scope>NUCLEOTIDE SEQUENCE [LARGE SCALE GENOMIC DNA]</scope>
    <source>
        <strain evidence="1 2">DSM 24004</strain>
    </source>
</reference>
<protein>
    <submittedName>
        <fullName evidence="1">Uncharacterized protein</fullName>
    </submittedName>
</protein>
<comment type="caution">
    <text evidence="1">The sequence shown here is derived from an EMBL/GenBank/DDBJ whole genome shotgun (WGS) entry which is preliminary data.</text>
</comment>
<keyword evidence="2" id="KW-1185">Reference proteome</keyword>
<gene>
    <name evidence="1" type="ORF">J2Z76_000484</name>
</gene>
<dbReference type="RefSeq" id="WP_209510380.1">
    <property type="nucleotide sequence ID" value="NZ_JAGGKS010000001.1"/>
</dbReference>
<evidence type="ECO:0000313" key="1">
    <source>
        <dbReference type="EMBL" id="MBP1924631.1"/>
    </source>
</evidence>
<organism evidence="1 2">
    <name type="scientific">Sedimentibacter acidaminivorans</name>
    <dbReference type="NCBI Taxonomy" id="913099"/>
    <lineage>
        <taxon>Bacteria</taxon>
        <taxon>Bacillati</taxon>
        <taxon>Bacillota</taxon>
        <taxon>Tissierellia</taxon>
        <taxon>Sedimentibacter</taxon>
    </lineage>
</organism>